<dbReference type="Proteomes" id="UP000799291">
    <property type="component" value="Unassembled WGS sequence"/>
</dbReference>
<dbReference type="SUPFAM" id="SSF57903">
    <property type="entry name" value="FYVE/PHD zinc finger"/>
    <property type="match status" value="1"/>
</dbReference>
<accession>A0A6G1JNP1</accession>
<dbReference type="Gene3D" id="3.30.40.10">
    <property type="entry name" value="Zinc/RING finger domain, C3HC4 (zinc finger)"/>
    <property type="match status" value="1"/>
</dbReference>
<evidence type="ECO:0000313" key="2">
    <source>
        <dbReference type="EMBL" id="KAF2692182.1"/>
    </source>
</evidence>
<dbReference type="InterPro" id="IPR013083">
    <property type="entry name" value="Znf_RING/FYVE/PHD"/>
</dbReference>
<gene>
    <name evidence="2" type="ORF">K458DRAFT_10982</name>
</gene>
<dbReference type="AlphaFoldDB" id="A0A6G1JNP1"/>
<sequence>MAASRDGPFAVSPNHDGNFNTATQKGVADRQTIEDPPRKDRNRKARTPPRISPPPLKRQRTDPGNRRSSPHAPAESLGRSFPTSSRLAEIANNISGLLRPSPSVGSRGFASLENPLATLSNAIRWTTSLRTRENDEISSSSCIARSERSNGSGPVVPICRLCHKKINKGFDPVIRCSSCQRPYHEACGKPPLVPGESWYV</sequence>
<evidence type="ECO:0000256" key="1">
    <source>
        <dbReference type="SAM" id="MobiDB-lite"/>
    </source>
</evidence>
<feature type="region of interest" description="Disordered" evidence="1">
    <location>
        <begin position="1"/>
        <end position="84"/>
    </location>
</feature>
<evidence type="ECO:0000313" key="3">
    <source>
        <dbReference type="Proteomes" id="UP000799291"/>
    </source>
</evidence>
<feature type="compositionally biased region" description="Polar residues" evidence="1">
    <location>
        <begin position="15"/>
        <end position="24"/>
    </location>
</feature>
<feature type="compositionally biased region" description="Basic and acidic residues" evidence="1">
    <location>
        <begin position="27"/>
        <end position="39"/>
    </location>
</feature>
<proteinExistence type="predicted"/>
<dbReference type="EMBL" id="MU005569">
    <property type="protein sequence ID" value="KAF2692182.1"/>
    <property type="molecule type" value="Genomic_DNA"/>
</dbReference>
<organism evidence="2 3">
    <name type="scientific">Lentithecium fluviatile CBS 122367</name>
    <dbReference type="NCBI Taxonomy" id="1168545"/>
    <lineage>
        <taxon>Eukaryota</taxon>
        <taxon>Fungi</taxon>
        <taxon>Dikarya</taxon>
        <taxon>Ascomycota</taxon>
        <taxon>Pezizomycotina</taxon>
        <taxon>Dothideomycetes</taxon>
        <taxon>Pleosporomycetidae</taxon>
        <taxon>Pleosporales</taxon>
        <taxon>Massarineae</taxon>
        <taxon>Lentitheciaceae</taxon>
        <taxon>Lentithecium</taxon>
    </lineage>
</organism>
<dbReference type="InterPro" id="IPR011011">
    <property type="entry name" value="Znf_FYVE_PHD"/>
</dbReference>
<keyword evidence="3" id="KW-1185">Reference proteome</keyword>
<dbReference type="OrthoDB" id="10033786at2759"/>
<protein>
    <submittedName>
        <fullName evidence="2">Uncharacterized protein</fullName>
    </submittedName>
</protein>
<name>A0A6G1JNP1_9PLEO</name>
<reference evidence="2" key="1">
    <citation type="journal article" date="2020" name="Stud. Mycol.">
        <title>101 Dothideomycetes genomes: a test case for predicting lifestyles and emergence of pathogens.</title>
        <authorList>
            <person name="Haridas S."/>
            <person name="Albert R."/>
            <person name="Binder M."/>
            <person name="Bloem J."/>
            <person name="Labutti K."/>
            <person name="Salamov A."/>
            <person name="Andreopoulos B."/>
            <person name="Baker S."/>
            <person name="Barry K."/>
            <person name="Bills G."/>
            <person name="Bluhm B."/>
            <person name="Cannon C."/>
            <person name="Castanera R."/>
            <person name="Culley D."/>
            <person name="Daum C."/>
            <person name="Ezra D."/>
            <person name="Gonzalez J."/>
            <person name="Henrissat B."/>
            <person name="Kuo A."/>
            <person name="Liang C."/>
            <person name="Lipzen A."/>
            <person name="Lutzoni F."/>
            <person name="Magnuson J."/>
            <person name="Mondo S."/>
            <person name="Nolan M."/>
            <person name="Ohm R."/>
            <person name="Pangilinan J."/>
            <person name="Park H.-J."/>
            <person name="Ramirez L."/>
            <person name="Alfaro M."/>
            <person name="Sun H."/>
            <person name="Tritt A."/>
            <person name="Yoshinaga Y."/>
            <person name="Zwiers L.-H."/>
            <person name="Turgeon B."/>
            <person name="Goodwin S."/>
            <person name="Spatafora J."/>
            <person name="Crous P."/>
            <person name="Grigoriev I."/>
        </authorList>
    </citation>
    <scope>NUCLEOTIDE SEQUENCE</scope>
    <source>
        <strain evidence="2">CBS 122367</strain>
    </source>
</reference>